<organism evidence="2 3">
    <name type="scientific">Methanoregula formicica (strain DSM 22288 / NBRC 105244 / SMSP)</name>
    <dbReference type="NCBI Taxonomy" id="593750"/>
    <lineage>
        <taxon>Archaea</taxon>
        <taxon>Methanobacteriati</taxon>
        <taxon>Methanobacteriota</taxon>
        <taxon>Stenosarchaea group</taxon>
        <taxon>Methanomicrobia</taxon>
        <taxon>Methanomicrobiales</taxon>
        <taxon>Methanoregulaceae</taxon>
        <taxon>Methanoregula</taxon>
    </lineage>
</organism>
<dbReference type="STRING" id="593750.Metfor_0102"/>
<gene>
    <name evidence="2" type="ordered locus">Metfor_0102</name>
</gene>
<evidence type="ECO:0000313" key="2">
    <source>
        <dbReference type="EMBL" id="AGB01188.1"/>
    </source>
</evidence>
<evidence type="ECO:0000256" key="1">
    <source>
        <dbReference type="SAM" id="Phobius"/>
    </source>
</evidence>
<proteinExistence type="predicted"/>
<evidence type="ECO:0000313" key="3">
    <source>
        <dbReference type="Proteomes" id="UP000010824"/>
    </source>
</evidence>
<dbReference type="InParanoid" id="L0HD11"/>
<dbReference type="RefSeq" id="WP_015284152.1">
    <property type="nucleotide sequence ID" value="NC_019943.1"/>
</dbReference>
<dbReference type="AlphaFoldDB" id="L0HD11"/>
<keyword evidence="1" id="KW-0472">Membrane</keyword>
<dbReference type="OrthoDB" id="105955at2157"/>
<dbReference type="EMBL" id="CP003167">
    <property type="protein sequence ID" value="AGB01188.1"/>
    <property type="molecule type" value="Genomic_DNA"/>
</dbReference>
<accession>L0HD11</accession>
<protein>
    <submittedName>
        <fullName evidence="2">Uncharacterized protein</fullName>
    </submittedName>
</protein>
<dbReference type="Proteomes" id="UP000010824">
    <property type="component" value="Chromosome"/>
</dbReference>
<dbReference type="eggNOG" id="arCOG06559">
    <property type="taxonomic scope" value="Archaea"/>
</dbReference>
<feature type="transmembrane region" description="Helical" evidence="1">
    <location>
        <begin position="144"/>
        <end position="164"/>
    </location>
</feature>
<keyword evidence="3" id="KW-1185">Reference proteome</keyword>
<reference evidence="3" key="1">
    <citation type="submission" date="2011-12" db="EMBL/GenBank/DDBJ databases">
        <title>Complete sequence of Methanoregula formicicum SMSP.</title>
        <authorList>
            <person name="Lucas S."/>
            <person name="Han J."/>
            <person name="Lapidus A."/>
            <person name="Cheng J.-F."/>
            <person name="Goodwin L."/>
            <person name="Pitluck S."/>
            <person name="Peters L."/>
            <person name="Ovchinnikova G."/>
            <person name="Teshima H."/>
            <person name="Detter J.C."/>
            <person name="Han C."/>
            <person name="Tapia R."/>
            <person name="Land M."/>
            <person name="Hauser L."/>
            <person name="Kyrpides N."/>
            <person name="Ivanova N."/>
            <person name="Pagani I."/>
            <person name="Imachi H."/>
            <person name="Tamaki H."/>
            <person name="Sekiguchi Y."/>
            <person name="Kamagata Y."/>
            <person name="Cadillo-Quiroz H."/>
            <person name="Zinder S."/>
            <person name="Liu W.-T."/>
            <person name="Woyke T."/>
        </authorList>
    </citation>
    <scope>NUCLEOTIDE SEQUENCE [LARGE SCALE GENOMIC DNA]</scope>
    <source>
        <strain evidence="3">DSM 22288 / NBRC 105244 / SMSP</strain>
    </source>
</reference>
<dbReference type="HOGENOM" id="CLU_1559512_0_0_2"/>
<reference evidence="2 3" key="2">
    <citation type="journal article" date="2014" name="Genome Announc.">
        <title>Complete Genome Sequence of Methanoregula formicica SMSPT, a Mesophilic Hydrogenotrophic Methanogen Isolated from a Methanogenic Upflow Anaerobic Sludge Blanket Reactor.</title>
        <authorList>
            <person name="Yamamoto K."/>
            <person name="Tamaki H."/>
            <person name="Cadillo-Quiroz H."/>
            <person name="Imachi H."/>
            <person name="Kyrpides N."/>
            <person name="Woyke T."/>
            <person name="Goodwin L."/>
            <person name="Zinder S.H."/>
            <person name="Kamagata Y."/>
            <person name="Liu W.T."/>
        </authorList>
    </citation>
    <scope>NUCLEOTIDE SEQUENCE [LARGE SCALE GENOMIC DNA]</scope>
    <source>
        <strain evidence="3">DSM 22288 / NBRC 105244 / SMSP</strain>
    </source>
</reference>
<name>L0HD11_METFS</name>
<sequence length="172" mass="18865" precursor="true">MRTIALVFSFLLGITTLLGIVSAAEITPVYPGMGIPLDQLTGRHPTVKGNATIMEFFNECGVGYWYEEQMDIDYKSVHIPPANNCGKQLVFSMRMTGERNDPTRITDIWIIGANETWSSSIETVYPGGGISRVLVQPAQTRNVLSLNFAGAVIALAFIGIALTLKKRKKKNS</sequence>
<dbReference type="GeneID" id="14308775"/>
<dbReference type="KEGG" id="mfo:Metfor_0102"/>
<keyword evidence="1" id="KW-0812">Transmembrane</keyword>
<keyword evidence="1" id="KW-1133">Transmembrane helix</keyword>